<name>A0ABX0W0Z7_9RHOB</name>
<organism evidence="3 4">
    <name type="scientific">Marivivens donghaensis</name>
    <dbReference type="NCBI Taxonomy" id="1699413"/>
    <lineage>
        <taxon>Bacteria</taxon>
        <taxon>Pseudomonadati</taxon>
        <taxon>Pseudomonadota</taxon>
        <taxon>Alphaproteobacteria</taxon>
        <taxon>Rhodobacterales</taxon>
        <taxon>Paracoccaceae</taxon>
        <taxon>Marivivens group</taxon>
        <taxon>Marivivens</taxon>
    </lineage>
</organism>
<dbReference type="EMBL" id="JAATOP010000015">
    <property type="protein sequence ID" value="NIY73871.1"/>
    <property type="molecule type" value="Genomic_DNA"/>
</dbReference>
<dbReference type="InterPro" id="IPR013762">
    <property type="entry name" value="Integrase-like_cat_sf"/>
</dbReference>
<dbReference type="PROSITE" id="PS51898">
    <property type="entry name" value="TYR_RECOMBINASE"/>
    <property type="match status" value="1"/>
</dbReference>
<gene>
    <name evidence="3" type="ORF">HCZ30_15685</name>
</gene>
<evidence type="ECO:0000313" key="4">
    <source>
        <dbReference type="Proteomes" id="UP000709466"/>
    </source>
</evidence>
<dbReference type="InterPro" id="IPR011010">
    <property type="entry name" value="DNA_brk_join_enz"/>
</dbReference>
<dbReference type="Proteomes" id="UP000709466">
    <property type="component" value="Unassembled WGS sequence"/>
</dbReference>
<comment type="caution">
    <text evidence="3">The sequence shown here is derived from an EMBL/GenBank/DDBJ whole genome shotgun (WGS) entry which is preliminary data.</text>
</comment>
<protein>
    <submittedName>
        <fullName evidence="3">Tyrosine-type recombinase/integrase</fullName>
    </submittedName>
</protein>
<sequence>MLRTTEDEQNVPPLKRWAELQEQAAELLAGVHGARDEDEARTILADDLEARNADTALYSAVQGPSNRPDVTLLDVKELYRQERVHDDTKDHQRLDRIFARIEKAIGPLSAVKLKELKREHARTTRDYYLTMKKKNGEFLAVNSIKREFKTINAAINLALVEDDLKGKVANPFEHLVVVRQGDTEVAEHEQRDPLPKDVILSMRIHMERKVKIPELRLIWTLLEGTGCRVSEVVGLRVEDVVLEGAYPHLRVVSHDGRRLKTKVSNRLVPLVGETLKAAQEAVVLAGGAANLFERYAADGKSTAVSKALMNYLRNYTKDPKHVVYSLRHNMKDYLQSAGVPERDEHRILGHSEANMGDRVYGGGEARLRAAYEAMQKAHAWMP</sequence>
<accession>A0ABX0W0Z7</accession>
<keyword evidence="4" id="KW-1185">Reference proteome</keyword>
<dbReference type="SUPFAM" id="SSF56349">
    <property type="entry name" value="DNA breaking-rejoining enzymes"/>
    <property type="match status" value="1"/>
</dbReference>
<proteinExistence type="predicted"/>
<keyword evidence="1" id="KW-0233">DNA recombination</keyword>
<evidence type="ECO:0000259" key="2">
    <source>
        <dbReference type="PROSITE" id="PS51898"/>
    </source>
</evidence>
<dbReference type="RefSeq" id="WP_167639256.1">
    <property type="nucleotide sequence ID" value="NZ_JAATOP010000015.1"/>
</dbReference>
<dbReference type="Pfam" id="PF00589">
    <property type="entry name" value="Phage_integrase"/>
    <property type="match status" value="1"/>
</dbReference>
<feature type="domain" description="Tyr recombinase" evidence="2">
    <location>
        <begin position="189"/>
        <end position="372"/>
    </location>
</feature>
<dbReference type="Gene3D" id="1.10.443.10">
    <property type="entry name" value="Intergrase catalytic core"/>
    <property type="match status" value="1"/>
</dbReference>
<reference evidence="3 4" key="1">
    <citation type="submission" date="2020-03" db="EMBL/GenBank/DDBJ databases">
        <title>Bacterial isolates of synthetic phycosphere.</title>
        <authorList>
            <person name="Fu H."/>
            <person name="Moran M.A."/>
        </authorList>
    </citation>
    <scope>NUCLEOTIDE SEQUENCE [LARGE SCALE GENOMIC DNA]</scope>
    <source>
        <strain evidence="3 4">HF1</strain>
    </source>
</reference>
<evidence type="ECO:0000256" key="1">
    <source>
        <dbReference type="ARBA" id="ARBA00023172"/>
    </source>
</evidence>
<dbReference type="InterPro" id="IPR002104">
    <property type="entry name" value="Integrase_catalytic"/>
</dbReference>
<evidence type="ECO:0000313" key="3">
    <source>
        <dbReference type="EMBL" id="NIY73871.1"/>
    </source>
</evidence>